<reference evidence="4" key="3">
    <citation type="submission" date="2022-01" db="EMBL/GenBank/DDBJ databases">
        <title>Novel bile acid biosynthetic pathways are enriched in the microbiome of centenarians.</title>
        <authorList>
            <person name="Sato Y."/>
            <person name="Atarashi K."/>
            <person name="Plichta R.D."/>
            <person name="Arai Y."/>
            <person name="Sasajima S."/>
            <person name="Kearney M.S."/>
            <person name="Suda W."/>
            <person name="Takeshita K."/>
            <person name="Sasaki T."/>
            <person name="Okamoto S."/>
            <person name="Skelly N.A."/>
            <person name="Okamura Y."/>
            <person name="Vlamakis H."/>
            <person name="Li Y."/>
            <person name="Tanoue T."/>
            <person name="Takei H."/>
            <person name="Nittono H."/>
            <person name="Narushima S."/>
            <person name="Irie J."/>
            <person name="Itoh H."/>
            <person name="Moriya K."/>
            <person name="Sugiura Y."/>
            <person name="Suematsu M."/>
            <person name="Moritoki N."/>
            <person name="Shibata S."/>
            <person name="Littman R.D."/>
            <person name="Fischbach A.M."/>
            <person name="Uwamino Y."/>
            <person name="Inoue T."/>
            <person name="Honda A."/>
            <person name="Hattori M."/>
            <person name="Murai T."/>
            <person name="Xavier J.R."/>
            <person name="Hirose N."/>
            <person name="Honda K."/>
        </authorList>
    </citation>
    <scope>NUCLEOTIDE SEQUENCE</scope>
    <source>
        <strain evidence="4">CE91-St3</strain>
    </source>
</reference>
<evidence type="ECO:0000259" key="2">
    <source>
        <dbReference type="Pfam" id="PF26334"/>
    </source>
</evidence>
<dbReference type="Proteomes" id="UP000482671">
    <property type="component" value="Unassembled WGS sequence"/>
</dbReference>
<keyword evidence="1 8" id="KW-0808">Transferase</keyword>
<name>A0A354MLK4_9BACT</name>
<dbReference type="Proteomes" id="UP001055114">
    <property type="component" value="Unassembled WGS sequence"/>
</dbReference>
<sequence>MEQIMCDLGYRNIGFPCLVCSNKILGFVITLLSMIKVCFKLRSGDILIIQYPLKKYYTLLCNIVHYRGAKVITLIHDLGSFRRKRLTVLQEIDRLQNSDYLITLNDSMSAWLQTKGCEVPKGELKIWDYLSPAIVLNKIEPATDYTVVYAGALGYNKNRFLYELDRLPRQWHLSVYGKGLEADKILNKEYFSYNGFLPADQLISSVQGDFGLVWDGDSYEACTGNYGEYLRYNNPHKVSLYVRCHLPLIIWEKAALAPFIKEKEIGICINSLEELDGKLEKLTVDDYFKMKSRVIEISNLLSVGYFFTKALDEAVKFLTKSDVADEGRN</sequence>
<dbReference type="Gene3D" id="3.40.50.2000">
    <property type="entry name" value="Glycogen Phosphorylase B"/>
    <property type="match status" value="2"/>
</dbReference>
<keyword evidence="10" id="KW-1185">Reference proteome</keyword>
<dbReference type="STRING" id="46503.ERS852463_02639"/>
<protein>
    <submittedName>
        <fullName evidence="4 8">Galactofuranosyltransferase</fullName>
    </submittedName>
</protein>
<dbReference type="EMBL" id="WNDA01000002">
    <property type="protein sequence ID" value="MTU67790.1"/>
    <property type="molecule type" value="Genomic_DNA"/>
</dbReference>
<dbReference type="EMBL" id="BQNZ01000002">
    <property type="protein sequence ID" value="GKH72554.1"/>
    <property type="molecule type" value="Genomic_DNA"/>
</dbReference>
<dbReference type="AlphaFoldDB" id="A0A354MLK4"/>
<evidence type="ECO:0000313" key="12">
    <source>
        <dbReference type="Proteomes" id="UP000482671"/>
    </source>
</evidence>
<feature type="domain" description="Glucosyltransferase 3-like C-terminal" evidence="3">
    <location>
        <begin position="147"/>
        <end position="314"/>
    </location>
</feature>
<evidence type="ECO:0000259" key="3">
    <source>
        <dbReference type="Pfam" id="PF26337"/>
    </source>
</evidence>
<dbReference type="EMBL" id="WNCN01000024">
    <property type="protein sequence ID" value="MTU40831.1"/>
    <property type="molecule type" value="Genomic_DNA"/>
</dbReference>
<organism evidence="8 9">
    <name type="scientific">Parabacteroides merdae</name>
    <dbReference type="NCBI Taxonomy" id="46503"/>
    <lineage>
        <taxon>Bacteria</taxon>
        <taxon>Pseudomonadati</taxon>
        <taxon>Bacteroidota</taxon>
        <taxon>Bacteroidia</taxon>
        <taxon>Bacteroidales</taxon>
        <taxon>Tannerellaceae</taxon>
        <taxon>Parabacteroides</taxon>
    </lineage>
</organism>
<proteinExistence type="predicted"/>
<evidence type="ECO:0000313" key="7">
    <source>
        <dbReference type="EMBL" id="MTV03429.1"/>
    </source>
</evidence>
<evidence type="ECO:0000313" key="4">
    <source>
        <dbReference type="EMBL" id="GKH72554.1"/>
    </source>
</evidence>
<dbReference type="RefSeq" id="WP_022321706.1">
    <property type="nucleotide sequence ID" value="NZ_BAABYG010000001.1"/>
</dbReference>
<evidence type="ECO:0000313" key="10">
    <source>
        <dbReference type="Proteomes" id="UP000434916"/>
    </source>
</evidence>
<dbReference type="Pfam" id="PF26337">
    <property type="entry name" value="Gtf3_C"/>
    <property type="match status" value="1"/>
</dbReference>
<dbReference type="PIRSF" id="PIRSF007023">
    <property type="entry name" value="UDP-Galf_transf"/>
    <property type="match status" value="1"/>
</dbReference>
<dbReference type="EMBL" id="WNDD01000024">
    <property type="protein sequence ID" value="MTV03429.1"/>
    <property type="molecule type" value="Genomic_DNA"/>
</dbReference>
<feature type="domain" description="Glucosyltransferase 3-like N-terminal" evidence="2">
    <location>
        <begin position="2"/>
        <end position="120"/>
    </location>
</feature>
<evidence type="ECO:0000313" key="8">
    <source>
        <dbReference type="EMBL" id="RHC89549.1"/>
    </source>
</evidence>
<dbReference type="Proteomes" id="UP000434916">
    <property type="component" value="Unassembled WGS sequence"/>
</dbReference>
<reference evidence="8 9" key="1">
    <citation type="submission" date="2018-08" db="EMBL/GenBank/DDBJ databases">
        <title>A genome reference for cultivated species of the human gut microbiota.</title>
        <authorList>
            <person name="Zou Y."/>
            <person name="Xue W."/>
            <person name="Luo G."/>
        </authorList>
    </citation>
    <scope>NUCLEOTIDE SEQUENCE [LARGE SCALE GENOMIC DNA]</scope>
    <source>
        <strain evidence="8 9">AM34-17</strain>
    </source>
</reference>
<dbReference type="SUPFAM" id="SSF53756">
    <property type="entry name" value="UDP-Glycosyltransferase/glycogen phosphorylase"/>
    <property type="match status" value="1"/>
</dbReference>
<dbReference type="GO" id="GO:0016740">
    <property type="term" value="F:transferase activity"/>
    <property type="evidence" value="ECO:0007669"/>
    <property type="project" value="UniProtKB-KW"/>
</dbReference>
<dbReference type="OrthoDB" id="9790931at2"/>
<comment type="caution">
    <text evidence="8">The sequence shown here is derived from an EMBL/GenBank/DDBJ whole genome shotgun (WGS) entry which is preliminary data.</text>
</comment>
<gene>
    <name evidence="4" type="ORF">CE91St3_24170</name>
    <name evidence="8" type="ORF">DW828_02730</name>
    <name evidence="5" type="ORF">GMD82_15510</name>
    <name evidence="6" type="ORF">GMD92_01520</name>
    <name evidence="7" type="ORF">GME02_17645</name>
</gene>
<dbReference type="InterPro" id="IPR058592">
    <property type="entry name" value="Gtf3_C"/>
</dbReference>
<dbReference type="Proteomes" id="UP000448908">
    <property type="component" value="Unassembled WGS sequence"/>
</dbReference>
<dbReference type="Proteomes" id="UP000286260">
    <property type="component" value="Unassembled WGS sequence"/>
</dbReference>
<dbReference type="EMBL" id="QSII01000002">
    <property type="protein sequence ID" value="RHC89549.1"/>
    <property type="molecule type" value="Genomic_DNA"/>
</dbReference>
<dbReference type="GeneID" id="49203654"/>
<accession>A0A354MLK4</accession>
<dbReference type="InterPro" id="IPR058591">
    <property type="entry name" value="Gtf3_N"/>
</dbReference>
<reference evidence="10 11" key="2">
    <citation type="journal article" date="2019" name="Nat. Med.">
        <title>A library of human gut bacterial isolates paired with longitudinal multiomics data enables mechanistic microbiome research.</title>
        <authorList>
            <person name="Poyet M."/>
            <person name="Groussin M."/>
            <person name="Gibbons S.M."/>
            <person name="Avila-Pacheco J."/>
            <person name="Jiang X."/>
            <person name="Kearney S.M."/>
            <person name="Perrotta A.R."/>
            <person name="Berdy B."/>
            <person name="Zhao S."/>
            <person name="Lieberman T.D."/>
            <person name="Swanson P.K."/>
            <person name="Smith M."/>
            <person name="Roesemann S."/>
            <person name="Alexander J.E."/>
            <person name="Rich S.A."/>
            <person name="Livny J."/>
            <person name="Vlamakis H."/>
            <person name="Clish C."/>
            <person name="Bullock K."/>
            <person name="Deik A."/>
            <person name="Scott J."/>
            <person name="Pierce K.A."/>
            <person name="Xavier R.J."/>
            <person name="Alm E.J."/>
        </authorList>
    </citation>
    <scope>NUCLEOTIDE SEQUENCE [LARGE SCALE GENOMIC DNA]</scope>
    <source>
        <strain evidence="7 12">BIOML-A11</strain>
        <strain evidence="6 11">BIOML-A16</strain>
        <strain evidence="5 10">BIOML-A29</strain>
    </source>
</reference>
<dbReference type="Pfam" id="PF26334">
    <property type="entry name" value="Gtf3_N"/>
    <property type="match status" value="1"/>
</dbReference>
<evidence type="ECO:0000313" key="5">
    <source>
        <dbReference type="EMBL" id="MTU40831.1"/>
    </source>
</evidence>
<evidence type="ECO:0000313" key="11">
    <source>
        <dbReference type="Proteomes" id="UP000448908"/>
    </source>
</evidence>
<evidence type="ECO:0000313" key="6">
    <source>
        <dbReference type="EMBL" id="MTU67790.1"/>
    </source>
</evidence>
<evidence type="ECO:0000313" key="9">
    <source>
        <dbReference type="Proteomes" id="UP000286260"/>
    </source>
</evidence>
<evidence type="ECO:0000256" key="1">
    <source>
        <dbReference type="ARBA" id="ARBA00022679"/>
    </source>
</evidence>